<organism evidence="1">
    <name type="scientific">Leptolyngbya boryana CZ1</name>
    <dbReference type="NCBI Taxonomy" id="3060204"/>
    <lineage>
        <taxon>Bacteria</taxon>
        <taxon>Bacillati</taxon>
        <taxon>Cyanobacteriota</taxon>
        <taxon>Cyanophyceae</taxon>
        <taxon>Leptolyngbyales</taxon>
        <taxon>Leptolyngbyaceae</taxon>
        <taxon>Leptolyngbya group</taxon>
        <taxon>Leptolyngbya</taxon>
    </lineage>
</organism>
<name>A0AA97AMI8_LEPBY</name>
<gene>
    <name evidence="1" type="ORF">Q2T42_15850</name>
</gene>
<reference evidence="1" key="2">
    <citation type="submission" date="2023-07" db="EMBL/GenBank/DDBJ databases">
        <authorList>
            <person name="Bai X.-H."/>
            <person name="Wang H.-H."/>
            <person name="Wang J."/>
            <person name="Ma M.-Y."/>
            <person name="Hu H.-H."/>
            <person name="Song Z.-L."/>
            <person name="Ma H.-G."/>
            <person name="Fan Y."/>
            <person name="Du C.-Y."/>
            <person name="Xu J.-C."/>
        </authorList>
    </citation>
    <scope>NUCLEOTIDE SEQUENCE</scope>
    <source>
        <strain evidence="1">CZ1</strain>
    </source>
</reference>
<dbReference type="AlphaFoldDB" id="A0AA97AMI8"/>
<protein>
    <submittedName>
        <fullName evidence="1">Uncharacterized protein</fullName>
    </submittedName>
</protein>
<reference evidence="1" key="1">
    <citation type="journal article" date="2023" name="Plants (Basel)">
        <title>Genomic Analysis of Leptolyngbya boryana CZ1 Reveals Efficient Carbon Fixation Modules.</title>
        <authorList>
            <person name="Bai X."/>
            <person name="Wang H."/>
            <person name="Cheng W."/>
            <person name="Wang J."/>
            <person name="Ma M."/>
            <person name="Hu H."/>
            <person name="Song Z."/>
            <person name="Ma H."/>
            <person name="Fan Y."/>
            <person name="Du C."/>
            <person name="Xu J."/>
        </authorList>
    </citation>
    <scope>NUCLEOTIDE SEQUENCE</scope>
    <source>
        <strain evidence="1">CZ1</strain>
    </source>
</reference>
<dbReference type="RefSeq" id="WP_316425661.1">
    <property type="nucleotide sequence ID" value="NZ_CP130144.1"/>
</dbReference>
<dbReference type="EMBL" id="CP130144">
    <property type="protein sequence ID" value="WNZ43329.1"/>
    <property type="molecule type" value="Genomic_DNA"/>
</dbReference>
<sequence>MAALLRETTTQDLTEARKETIRSIMQALAGESEGNLRATAQTPMEVSIGIDETPNRQSDSALVEVLGSHVETAGVIVEILSMLSVSQNAFHTLRRVELQLTALTIGVSDVRQALEQNSRPRLLYRWRRSLMAMLRRIQFRQHSEQPLLKPQHIALCALMLLIPFGLKLGVPALLHQANCLGWFERFHLN</sequence>
<proteinExistence type="predicted"/>
<accession>A0AA97AMI8</accession>
<evidence type="ECO:0000313" key="1">
    <source>
        <dbReference type="EMBL" id="WNZ43329.1"/>
    </source>
</evidence>